<gene>
    <name evidence="3" type="ORF">PEVE_00005503</name>
</gene>
<accession>A0ABN8LS08</accession>
<comment type="caution">
    <text evidence="3">The sequence shown here is derived from an EMBL/GenBank/DDBJ whole genome shotgun (WGS) entry which is preliminary data.</text>
</comment>
<sequence>MAGFRASLNASQNEDPYYNGYLFAARNQTRPQGINNTGNSLYGVSMAQNQPPLHYPAMLNPYPICQNPVPGTSNHLQFEPDRDSASPTPSESSNRSDDRNKRSSWSLTEERCLIAAFKEYYDRLKSTKSSQAKKKIWEDILKQFQSMCFDNGEKWRALLDKYKSVCDNNNRTGRERKTFKHYEDIDEFMASSDKVNPRFVKETKAHRQDCSSDDTDDILSTGNQDCSKKPEKRPPSSAGGDSADAETTGKTGQKDEKGPKKKKKRLSGDDMELAILDMMKSQQEAIQRSEENDERVFEALLKSQAEAQ</sequence>
<reference evidence="3 4" key="1">
    <citation type="submission" date="2022-05" db="EMBL/GenBank/DDBJ databases">
        <authorList>
            <consortium name="Genoscope - CEA"/>
            <person name="William W."/>
        </authorList>
    </citation>
    <scope>NUCLEOTIDE SEQUENCE [LARGE SCALE GENOMIC DNA]</scope>
</reference>
<evidence type="ECO:0000313" key="3">
    <source>
        <dbReference type="EMBL" id="CAH3020074.1"/>
    </source>
</evidence>
<dbReference type="EMBL" id="CALNXI010000135">
    <property type="protein sequence ID" value="CAH3020074.1"/>
    <property type="molecule type" value="Genomic_DNA"/>
</dbReference>
<dbReference type="PANTHER" id="PTHR47595:SF1">
    <property type="entry name" value="MYB_SANT-LIKE DNA-BINDING DOMAIN-CONTAINING PROTEIN"/>
    <property type="match status" value="1"/>
</dbReference>
<proteinExistence type="predicted"/>
<protein>
    <recommendedName>
        <fullName evidence="2">Myb/SANT-like DNA-binding domain-containing protein</fullName>
    </recommendedName>
</protein>
<evidence type="ECO:0000313" key="4">
    <source>
        <dbReference type="Proteomes" id="UP001159427"/>
    </source>
</evidence>
<feature type="non-terminal residue" evidence="3">
    <location>
        <position position="308"/>
    </location>
</feature>
<dbReference type="PANTHER" id="PTHR47595">
    <property type="entry name" value="HEAT SHOCK 70 KDA PROTEIN 14"/>
    <property type="match status" value="1"/>
</dbReference>
<dbReference type="InterPro" id="IPR044822">
    <property type="entry name" value="Myb_DNA-bind_4"/>
</dbReference>
<feature type="region of interest" description="Disordered" evidence="1">
    <location>
        <begin position="203"/>
        <end position="271"/>
    </location>
</feature>
<evidence type="ECO:0000256" key="1">
    <source>
        <dbReference type="SAM" id="MobiDB-lite"/>
    </source>
</evidence>
<feature type="region of interest" description="Disordered" evidence="1">
    <location>
        <begin position="70"/>
        <end position="102"/>
    </location>
</feature>
<feature type="domain" description="Myb/SANT-like DNA-binding" evidence="2">
    <location>
        <begin position="102"/>
        <end position="187"/>
    </location>
</feature>
<name>A0ABN8LS08_9CNID</name>
<evidence type="ECO:0000259" key="2">
    <source>
        <dbReference type="Pfam" id="PF13837"/>
    </source>
</evidence>
<dbReference type="Pfam" id="PF13837">
    <property type="entry name" value="Myb_DNA-bind_4"/>
    <property type="match status" value="1"/>
</dbReference>
<dbReference type="Proteomes" id="UP001159427">
    <property type="component" value="Unassembled WGS sequence"/>
</dbReference>
<keyword evidence="4" id="KW-1185">Reference proteome</keyword>
<organism evidence="3 4">
    <name type="scientific">Porites evermanni</name>
    <dbReference type="NCBI Taxonomy" id="104178"/>
    <lineage>
        <taxon>Eukaryota</taxon>
        <taxon>Metazoa</taxon>
        <taxon>Cnidaria</taxon>
        <taxon>Anthozoa</taxon>
        <taxon>Hexacorallia</taxon>
        <taxon>Scleractinia</taxon>
        <taxon>Fungiina</taxon>
        <taxon>Poritidae</taxon>
        <taxon>Porites</taxon>
    </lineage>
</organism>